<dbReference type="Proteomes" id="UP000694381">
    <property type="component" value="Unassembled WGS sequence"/>
</dbReference>
<dbReference type="InterPro" id="IPR011992">
    <property type="entry name" value="EF-hand-dom_pair"/>
</dbReference>
<proteinExistence type="predicted"/>
<dbReference type="Ensembl" id="ENSNGAT00000005980.1">
    <property type="protein sequence ID" value="ENSNGAP00000003909.1"/>
    <property type="gene ID" value="ENSNGAG00000004812.1"/>
</dbReference>
<dbReference type="Gene3D" id="1.10.238.10">
    <property type="entry name" value="EF-hand"/>
    <property type="match status" value="1"/>
</dbReference>
<evidence type="ECO:0000256" key="1">
    <source>
        <dbReference type="ARBA" id="ARBA00022737"/>
    </source>
</evidence>
<organism evidence="3 4">
    <name type="scientific">Nannospalax galili</name>
    <name type="common">Northern Israeli blind subterranean mole rat</name>
    <name type="synonym">Spalax galili</name>
    <dbReference type="NCBI Taxonomy" id="1026970"/>
    <lineage>
        <taxon>Eukaryota</taxon>
        <taxon>Metazoa</taxon>
        <taxon>Chordata</taxon>
        <taxon>Craniata</taxon>
        <taxon>Vertebrata</taxon>
        <taxon>Euteleostomi</taxon>
        <taxon>Mammalia</taxon>
        <taxon>Eutheria</taxon>
        <taxon>Euarchontoglires</taxon>
        <taxon>Glires</taxon>
        <taxon>Rodentia</taxon>
        <taxon>Myomorpha</taxon>
        <taxon>Muroidea</taxon>
        <taxon>Spalacidae</taxon>
        <taxon>Spalacinae</taxon>
        <taxon>Nannospalax</taxon>
    </lineage>
</organism>
<dbReference type="OMA" id="ENEMVVH"/>
<keyword evidence="1" id="KW-0677">Repeat</keyword>
<evidence type="ECO:0000256" key="2">
    <source>
        <dbReference type="ARBA" id="ARBA00022837"/>
    </source>
</evidence>
<accession>A0A8C6W2V5</accession>
<evidence type="ECO:0000313" key="4">
    <source>
        <dbReference type="Proteomes" id="UP000694381"/>
    </source>
</evidence>
<dbReference type="PANTHER" id="PTHR22656:SF1">
    <property type="entry name" value="EF-HAND CALCIUM-BINDING DOMAIN-CONTAINING PROTEIN 13"/>
    <property type="match status" value="1"/>
</dbReference>
<evidence type="ECO:0008006" key="5">
    <source>
        <dbReference type="Google" id="ProtNLM"/>
    </source>
</evidence>
<reference evidence="3" key="1">
    <citation type="submission" date="2025-08" db="UniProtKB">
        <authorList>
            <consortium name="Ensembl"/>
        </authorList>
    </citation>
    <scope>IDENTIFICATION</scope>
</reference>
<protein>
    <recommendedName>
        <fullName evidence="5">EF-hand domain-containing protein</fullName>
    </recommendedName>
</protein>
<dbReference type="SUPFAM" id="SSF47473">
    <property type="entry name" value="EF-hand"/>
    <property type="match status" value="2"/>
</dbReference>
<name>A0A8C6W2V5_NANGA</name>
<keyword evidence="4" id="KW-1185">Reference proteome</keyword>
<evidence type="ECO:0000313" key="3">
    <source>
        <dbReference type="Ensembl" id="ENSNGAP00000003909.1"/>
    </source>
</evidence>
<dbReference type="AlphaFoldDB" id="A0A8C6W2V5"/>
<sequence>VKVKNLKTALENKGITLREKEHVTLLKSPPISKDGMVYKKSLLDSVVLLKGKKVHICNLPMIMGSTNINLEKEEYEGLINHLPIDENEIVDLNVLMDEAKTFTGEKVAVSNLNSVMRKMGLMLTNEEFKELLEKLSVYNVGKIHKSRLLKVVKELKGPRVKIKVKSLLESMGIRIKDEELEELMIQLPTNGDRTVGLNDLMDTISHIKAKGMMSLHNLMIT</sequence>
<reference evidence="3" key="2">
    <citation type="submission" date="2025-09" db="UniProtKB">
        <authorList>
            <consortium name="Ensembl"/>
        </authorList>
    </citation>
    <scope>IDENTIFICATION</scope>
</reference>
<dbReference type="PANTHER" id="PTHR22656">
    <property type="entry name" value="EF-HAND CALCIUM-BINDING DOMAIN-CONTAINING PROTEIN 13"/>
    <property type="match status" value="1"/>
</dbReference>
<keyword evidence="2" id="KW-0106">Calcium</keyword>
<dbReference type="GeneTree" id="ENSGT00940000165743"/>